<feature type="signal peptide" evidence="1">
    <location>
        <begin position="1"/>
        <end position="25"/>
    </location>
</feature>
<dbReference type="AlphaFoldDB" id="A0A5R8MIF4"/>
<evidence type="ECO:0000313" key="3">
    <source>
        <dbReference type="EMBL" id="TLF51758.1"/>
    </source>
</evidence>
<comment type="caution">
    <text evidence="3">The sequence shown here is derived from an EMBL/GenBank/DDBJ whole genome shotgun (WGS) entry which is preliminary data.</text>
</comment>
<sequence>MRAMRRLSGALALMLAMLLAVPAAAESRWPEQGWRVMPTSLAYPELLGALREAVKAEGMFVVTEAGPTEAAANRGITLPGNRVVGVFRNDYAVRILRLSVPAMIEAPMRFYVTEQGDGTGTLAWKTPSHLLAPYLDEADDELATIADELDTRFAAIAARVLEAAP</sequence>
<accession>A0A5R8MIF4</accession>
<evidence type="ECO:0000313" key="4">
    <source>
        <dbReference type="Proteomes" id="UP000306973"/>
    </source>
</evidence>
<evidence type="ECO:0000256" key="1">
    <source>
        <dbReference type="SAM" id="SignalP"/>
    </source>
</evidence>
<dbReference type="CDD" id="cd14797">
    <property type="entry name" value="DUF302"/>
    <property type="match status" value="1"/>
</dbReference>
<dbReference type="Pfam" id="PF03625">
    <property type="entry name" value="DUF302"/>
    <property type="match status" value="1"/>
</dbReference>
<dbReference type="OrthoDB" id="5783872at2"/>
<feature type="domain" description="DUF302" evidence="2">
    <location>
        <begin position="69"/>
        <end position="126"/>
    </location>
</feature>
<dbReference type="EMBL" id="VBUI01000009">
    <property type="protein sequence ID" value="TLF51758.1"/>
    <property type="molecule type" value="Genomic_DNA"/>
</dbReference>
<protein>
    <submittedName>
        <fullName evidence="3">DUF302 domain-containing protein</fullName>
    </submittedName>
</protein>
<reference evidence="3 4" key="1">
    <citation type="journal article" date="2007" name="Int. J. Syst. Evol. Microbiol.">
        <title>Halomonas saccharevitans sp. nov., Halomonas arcis sp. nov. and Halomonas subterranea sp. nov., halophilic bacteria isolated from hypersaline environments of China.</title>
        <authorList>
            <person name="Xu X.W."/>
            <person name="Wu Y.H."/>
            <person name="Zhou Z."/>
            <person name="Wang C.S."/>
            <person name="Zhou Y.G."/>
            <person name="Zhang H.B."/>
            <person name="Wang Y."/>
            <person name="Wu M."/>
        </authorList>
    </citation>
    <scope>NUCLEOTIDE SEQUENCE [LARGE SCALE GENOMIC DNA]</scope>
    <source>
        <strain evidence="3 4">TBZ3</strain>
    </source>
</reference>
<keyword evidence="1" id="KW-0732">Signal</keyword>
<name>A0A5R8MIF4_9GAMM</name>
<organism evidence="3 4">
    <name type="scientific">Halomonas urmiana</name>
    <dbReference type="NCBI Taxonomy" id="490901"/>
    <lineage>
        <taxon>Bacteria</taxon>
        <taxon>Pseudomonadati</taxon>
        <taxon>Pseudomonadota</taxon>
        <taxon>Gammaproteobacteria</taxon>
        <taxon>Oceanospirillales</taxon>
        <taxon>Halomonadaceae</taxon>
        <taxon>Halomonas</taxon>
    </lineage>
</organism>
<gene>
    <name evidence="3" type="ORF">FEI13_07385</name>
</gene>
<dbReference type="InterPro" id="IPR005180">
    <property type="entry name" value="DUF302"/>
</dbReference>
<evidence type="ECO:0000259" key="2">
    <source>
        <dbReference type="Pfam" id="PF03625"/>
    </source>
</evidence>
<feature type="chain" id="PRO_5024314376" evidence="1">
    <location>
        <begin position="26"/>
        <end position="165"/>
    </location>
</feature>
<dbReference type="InterPro" id="IPR035923">
    <property type="entry name" value="TT1751-like_sf"/>
</dbReference>
<dbReference type="SUPFAM" id="SSF103247">
    <property type="entry name" value="TT1751-like"/>
    <property type="match status" value="1"/>
</dbReference>
<dbReference type="Proteomes" id="UP000306973">
    <property type="component" value="Unassembled WGS sequence"/>
</dbReference>
<keyword evidence="4" id="KW-1185">Reference proteome</keyword>
<dbReference type="Gene3D" id="3.30.310.70">
    <property type="entry name" value="TT1751-like domain"/>
    <property type="match status" value="1"/>
</dbReference>
<proteinExistence type="predicted"/>